<dbReference type="PANTHER" id="PTHR31669">
    <property type="entry name" value="PROTEIN FAR1-RELATED SEQUENCE 10-RELATED"/>
    <property type="match status" value="1"/>
</dbReference>
<name>A0A5N5GGU8_9ROSA</name>
<organism evidence="3 4">
    <name type="scientific">Pyrus ussuriensis x Pyrus communis</name>
    <dbReference type="NCBI Taxonomy" id="2448454"/>
    <lineage>
        <taxon>Eukaryota</taxon>
        <taxon>Viridiplantae</taxon>
        <taxon>Streptophyta</taxon>
        <taxon>Embryophyta</taxon>
        <taxon>Tracheophyta</taxon>
        <taxon>Spermatophyta</taxon>
        <taxon>Magnoliopsida</taxon>
        <taxon>eudicotyledons</taxon>
        <taxon>Gunneridae</taxon>
        <taxon>Pentapetalae</taxon>
        <taxon>rosids</taxon>
        <taxon>fabids</taxon>
        <taxon>Rosales</taxon>
        <taxon>Rosaceae</taxon>
        <taxon>Amygdaloideae</taxon>
        <taxon>Maleae</taxon>
        <taxon>Pyrus</taxon>
    </lineage>
</organism>
<keyword evidence="1" id="KW-0863">Zinc-finger</keyword>
<dbReference type="GO" id="GO:0008270">
    <property type="term" value="F:zinc ion binding"/>
    <property type="evidence" value="ECO:0007669"/>
    <property type="project" value="UniProtKB-UniRule"/>
</dbReference>
<evidence type="ECO:0000313" key="4">
    <source>
        <dbReference type="Proteomes" id="UP000327157"/>
    </source>
</evidence>
<keyword evidence="1" id="KW-0539">Nucleus</keyword>
<dbReference type="GO" id="GO:0005634">
    <property type="term" value="C:nucleus"/>
    <property type="evidence" value="ECO:0007669"/>
    <property type="project" value="UniProtKB-SubCell"/>
</dbReference>
<sequence>MMFAPLLGVNNHGHTTVFGCALLKNEKTESFEWLFEEMLKAMSGEPLKVIITDQDRDLAKAIDRNNNFINKGWVEGAFKDLPDCIWDIESKEDFEASPWMETSEKGRWYYNDENCAHPFQLHTLIEDQMAKLYTQFTFEKFQVEELKSWTCFLREQFGEGNEAAYNVLKRAAGVAKMKRLVFDTTSVGKDVDNYTVSKRAQPSKKASDLIDKEVMSEEGAALLSRTLKVLDTKMNCKSSQTEVLKDLIQGKRKWALKTISAKVSPKNIDRLHRAPFLVMLPGEMKLLTLSLIQCQPKAVTLNLRAVI</sequence>
<dbReference type="AlphaFoldDB" id="A0A5N5GGU8"/>
<reference evidence="4" key="2">
    <citation type="submission" date="2019-10" db="EMBL/GenBank/DDBJ databases">
        <title>A de novo genome assembly of a pear dwarfing rootstock.</title>
        <authorList>
            <person name="Wang F."/>
            <person name="Wang J."/>
            <person name="Li S."/>
            <person name="Zhang Y."/>
            <person name="Fang M."/>
            <person name="Ma L."/>
            <person name="Zhao Y."/>
            <person name="Jiang S."/>
        </authorList>
    </citation>
    <scope>NUCLEOTIDE SEQUENCE [LARGE SCALE GENOMIC DNA]</scope>
</reference>
<evidence type="ECO:0000256" key="1">
    <source>
        <dbReference type="RuleBase" id="RU367018"/>
    </source>
</evidence>
<dbReference type="InterPro" id="IPR031052">
    <property type="entry name" value="FHY3/FAR1"/>
</dbReference>
<feature type="domain" description="MULE transposase" evidence="2">
    <location>
        <begin position="1"/>
        <end position="64"/>
    </location>
</feature>
<evidence type="ECO:0000259" key="2">
    <source>
        <dbReference type="Pfam" id="PF10551"/>
    </source>
</evidence>
<keyword evidence="1" id="KW-0862">Zinc</keyword>
<comment type="caution">
    <text evidence="3">The sequence shown here is derived from an EMBL/GenBank/DDBJ whole genome shotgun (WGS) entry which is preliminary data.</text>
</comment>
<comment type="subcellular location">
    <subcellularLocation>
        <location evidence="1">Nucleus</location>
    </subcellularLocation>
</comment>
<reference evidence="3 4" key="1">
    <citation type="submission" date="2019-09" db="EMBL/GenBank/DDBJ databases">
        <authorList>
            <person name="Ou C."/>
        </authorList>
    </citation>
    <scope>NUCLEOTIDE SEQUENCE [LARGE SCALE GENOMIC DNA]</scope>
    <source>
        <strain evidence="3">S2</strain>
        <tissue evidence="3">Leaf</tissue>
    </source>
</reference>
<dbReference type="Pfam" id="PF10551">
    <property type="entry name" value="MULE"/>
    <property type="match status" value="1"/>
</dbReference>
<dbReference type="EMBL" id="SMOL01000458">
    <property type="protein sequence ID" value="KAB2612732.1"/>
    <property type="molecule type" value="Genomic_DNA"/>
</dbReference>
<protein>
    <recommendedName>
        <fullName evidence="1">Protein FAR1-RELATED SEQUENCE</fullName>
    </recommendedName>
</protein>
<dbReference type="GO" id="GO:0006355">
    <property type="term" value="P:regulation of DNA-templated transcription"/>
    <property type="evidence" value="ECO:0007669"/>
    <property type="project" value="UniProtKB-UniRule"/>
</dbReference>
<accession>A0A5N5GGU8</accession>
<proteinExistence type="inferred from homology"/>
<reference evidence="3 4" key="3">
    <citation type="submission" date="2019-11" db="EMBL/GenBank/DDBJ databases">
        <title>A de novo genome assembly of a pear dwarfing rootstock.</title>
        <authorList>
            <person name="Wang F."/>
            <person name="Wang J."/>
            <person name="Li S."/>
            <person name="Zhang Y."/>
            <person name="Fang M."/>
            <person name="Ma L."/>
            <person name="Zhao Y."/>
            <person name="Jiang S."/>
        </authorList>
    </citation>
    <scope>NUCLEOTIDE SEQUENCE [LARGE SCALE GENOMIC DNA]</scope>
    <source>
        <strain evidence="3">S2</strain>
        <tissue evidence="3">Leaf</tissue>
    </source>
</reference>
<comment type="function">
    <text evidence="1">Putative transcription activator involved in regulating light control of development.</text>
</comment>
<keyword evidence="1" id="KW-0479">Metal-binding</keyword>
<dbReference type="Proteomes" id="UP000327157">
    <property type="component" value="Chromosome 9"/>
</dbReference>
<dbReference type="InterPro" id="IPR018289">
    <property type="entry name" value="MULE_transposase_dom"/>
</dbReference>
<evidence type="ECO:0000313" key="3">
    <source>
        <dbReference type="EMBL" id="KAB2612732.1"/>
    </source>
</evidence>
<dbReference type="OrthoDB" id="1669238at2759"/>
<gene>
    <name evidence="3" type="ORF">D8674_035048</name>
</gene>
<dbReference type="PANTHER" id="PTHR31669:SF302">
    <property type="entry name" value="PROTEIN FAR1-RELATED SEQUENCE"/>
    <property type="match status" value="1"/>
</dbReference>
<keyword evidence="4" id="KW-1185">Reference proteome</keyword>
<comment type="similarity">
    <text evidence="1">Belongs to the FHY3/FAR1 family.</text>
</comment>